<feature type="non-terminal residue" evidence="2">
    <location>
        <position position="1"/>
    </location>
</feature>
<dbReference type="Pfam" id="PF01844">
    <property type="entry name" value="HNH"/>
    <property type="match status" value="1"/>
</dbReference>
<protein>
    <submittedName>
        <fullName evidence="2">HNH endonuclease</fullName>
    </submittedName>
</protein>
<comment type="caution">
    <text evidence="2">The sequence shown here is derived from an EMBL/GenBank/DDBJ whole genome shotgun (WGS) entry which is preliminary data.</text>
</comment>
<evidence type="ECO:0000259" key="1">
    <source>
        <dbReference type="SMART" id="SM00507"/>
    </source>
</evidence>
<keyword evidence="3" id="KW-1185">Reference proteome</keyword>
<dbReference type="InterPro" id="IPR002711">
    <property type="entry name" value="HNH"/>
</dbReference>
<organism evidence="2 3">
    <name type="scientific">Arthrobacter halodurans</name>
    <dbReference type="NCBI Taxonomy" id="516699"/>
    <lineage>
        <taxon>Bacteria</taxon>
        <taxon>Bacillati</taxon>
        <taxon>Actinomycetota</taxon>
        <taxon>Actinomycetes</taxon>
        <taxon>Micrococcales</taxon>
        <taxon>Micrococcaceae</taxon>
        <taxon>Arthrobacter</taxon>
    </lineage>
</organism>
<keyword evidence="2" id="KW-0378">Hydrolase</keyword>
<dbReference type="EMBL" id="JBHDLJ010000042">
    <property type="protein sequence ID" value="MFB0836357.1"/>
    <property type="molecule type" value="Genomic_DNA"/>
</dbReference>
<dbReference type="SMART" id="SM00507">
    <property type="entry name" value="HNHc"/>
    <property type="match status" value="1"/>
</dbReference>
<name>A0ABV4USC6_9MICC</name>
<evidence type="ECO:0000313" key="3">
    <source>
        <dbReference type="Proteomes" id="UP001575652"/>
    </source>
</evidence>
<dbReference type="Gene3D" id="1.10.30.50">
    <property type="match status" value="1"/>
</dbReference>
<dbReference type="CDD" id="cd00085">
    <property type="entry name" value="HNHc"/>
    <property type="match status" value="1"/>
</dbReference>
<keyword evidence="2" id="KW-0255">Endonuclease</keyword>
<gene>
    <name evidence="2" type="ORF">ACETWP_17345</name>
</gene>
<sequence length="87" mass="9699">REARVWLRRLYTSPTTGQLIAMDSRARIFPEGIRRLLAARDRTCRTPWCDAPLRHHDHVVPARSGGPTSAANGEGLCEACNYAKEAP</sequence>
<proteinExistence type="predicted"/>
<keyword evidence="2" id="KW-0540">Nuclease</keyword>
<dbReference type="InterPro" id="IPR003615">
    <property type="entry name" value="HNH_nuc"/>
</dbReference>
<dbReference type="Proteomes" id="UP001575652">
    <property type="component" value="Unassembled WGS sequence"/>
</dbReference>
<dbReference type="RefSeq" id="WP_373973536.1">
    <property type="nucleotide sequence ID" value="NZ_JBHDLJ010000042.1"/>
</dbReference>
<feature type="non-terminal residue" evidence="2">
    <location>
        <position position="87"/>
    </location>
</feature>
<reference evidence="2 3" key="1">
    <citation type="submission" date="2024-09" db="EMBL/GenBank/DDBJ databases">
        <authorList>
            <person name="Salinas-Garcia M.A."/>
            <person name="Prieme A."/>
        </authorList>
    </citation>
    <scope>NUCLEOTIDE SEQUENCE [LARGE SCALE GENOMIC DNA]</scope>
    <source>
        <strain evidence="2 3">DSM 21081</strain>
    </source>
</reference>
<accession>A0ABV4USC6</accession>
<feature type="domain" description="HNH nuclease" evidence="1">
    <location>
        <begin position="32"/>
        <end position="82"/>
    </location>
</feature>
<dbReference type="GO" id="GO:0004519">
    <property type="term" value="F:endonuclease activity"/>
    <property type="evidence" value="ECO:0007669"/>
    <property type="project" value="UniProtKB-KW"/>
</dbReference>
<evidence type="ECO:0000313" key="2">
    <source>
        <dbReference type="EMBL" id="MFB0836357.1"/>
    </source>
</evidence>